<proteinExistence type="predicted"/>
<protein>
    <submittedName>
        <fullName evidence="2">RlpA-like protein double-psi beta-barrel domain-containing protein</fullName>
    </submittedName>
</protein>
<evidence type="ECO:0000313" key="2">
    <source>
        <dbReference type="WBParaSite" id="PS1159_v2.g8775.t1"/>
    </source>
</evidence>
<sequence>MKRYSIFLAAVIIINVSYCYEINKSFDGYFSYYNYGGFGACGNLIDTGSQKFAAVSSEWFTAAESANNDPICAKYLKVEYEGKIVKVPIKDKCFLCDKNHINLSFPAFRDLENFGNENIKKAIFTFTDC</sequence>
<organism evidence="1 2">
    <name type="scientific">Panagrolaimus sp. PS1159</name>
    <dbReference type="NCBI Taxonomy" id="55785"/>
    <lineage>
        <taxon>Eukaryota</taxon>
        <taxon>Metazoa</taxon>
        <taxon>Ecdysozoa</taxon>
        <taxon>Nematoda</taxon>
        <taxon>Chromadorea</taxon>
        <taxon>Rhabditida</taxon>
        <taxon>Tylenchina</taxon>
        <taxon>Panagrolaimomorpha</taxon>
        <taxon>Panagrolaimoidea</taxon>
        <taxon>Panagrolaimidae</taxon>
        <taxon>Panagrolaimus</taxon>
    </lineage>
</organism>
<accession>A0AC35GUT8</accession>
<name>A0AC35GUT8_9BILA</name>
<reference evidence="2" key="1">
    <citation type="submission" date="2022-11" db="UniProtKB">
        <authorList>
            <consortium name="WormBaseParasite"/>
        </authorList>
    </citation>
    <scope>IDENTIFICATION</scope>
</reference>
<evidence type="ECO:0000313" key="1">
    <source>
        <dbReference type="Proteomes" id="UP000887580"/>
    </source>
</evidence>
<dbReference type="Proteomes" id="UP000887580">
    <property type="component" value="Unplaced"/>
</dbReference>
<dbReference type="WBParaSite" id="PS1159_v2.g8775.t1">
    <property type="protein sequence ID" value="PS1159_v2.g8775.t1"/>
    <property type="gene ID" value="PS1159_v2.g8775"/>
</dbReference>